<reference evidence="4 5" key="1">
    <citation type="submission" date="2018-07" db="EMBL/GenBank/DDBJ databases">
        <title>Genomic Encyclopedia of Type Strains, Phase III (KMG-III): the genomes of soil and plant-associated and newly described type strains.</title>
        <authorList>
            <person name="Whitman W."/>
        </authorList>
    </citation>
    <scope>NUCLEOTIDE SEQUENCE [LARGE SCALE GENOMIC DNA]</scope>
    <source>
        <strain evidence="4 5">CECT 7287</strain>
    </source>
</reference>
<sequence>MKKSLSILLSFALVFGLFASMASAADTELTVAQKYQALVDKGVLKGNPDGDARLDANLNRAEFATIAIAISGLAPEKPATATFSDVNSKQWWYGAIEAAAKAGLVEGYNGKFDPKANVTVEQVIKVAVQAADLKIDEKAEAVEGASAWAAPYIKAALDAGLIATGLDYKADATRGQTILVGYSVYEKLNQVEPAKVSVASAKASDYNEVTVTLDKAVDTEKAKLALKRGTGSVATETKWSEDKKSATLTLTSSKITEADYTVTLSGLDAEEIATATASFKGEDEKVAKLDFVTTSDEIAYTTAARVKLRAENQYGKLASFNSANYTVTADAILGATLTKDSEGYLVVRINTAQNSYNKGLTQIPIYVYANENHLTAFKSFKLGFEPFISKAELSEFKYDNGKAAIIGNGDTATAQLSVYDQYGNPVAVSQNLNPVFNNNILPYLQDSKVTVDDYDSDDEYEVRVTLDKKTDKASTHTLTLFVGSATATAKFEVGTSKVATSIEFNGFDGTLAENDADKYVTFNAFDANGDQLTAAEIADNAKNDRFILNGSGVGGTGAKIVTVGPNRGKIHLPSITAVKNSFVFLNLSILSPNANTSKQLQIKVNPERKPASLKVATKAHDKMVLNAESKFVINILDQYGDKYEKALPANYRVSYDFINGSGTGASAVSSGITVTGAIPVAGTGSSVAQSVYSTTTASINGDLFFQATTGSTGRATLKATLEENDTTWKAISSTVAVSIDAIDAQTPLNYSVGDITLYAARDNKALFTGVAAFATADNVAPTSLSTFLPAKEVGLTVKDNAGNSVAVPSLVRNVASSNNNVVNAEADAGRIVGNKAGEATVSVVIAKANGESATLSAKVTVKNDAVIADAITSDGSKNLGTAVNNKFAPVEMAAKVTDNYGVAYEKDAINTYDKLLGVRYTVSELTNVAVTVNAITGEFTGFSVTDTTKPYQFVVTATAPNGKTTSTVFHNQN</sequence>
<dbReference type="InterPro" id="IPR001119">
    <property type="entry name" value="SLH_dom"/>
</dbReference>
<dbReference type="Proteomes" id="UP000256977">
    <property type="component" value="Unassembled WGS sequence"/>
</dbReference>
<evidence type="ECO:0000256" key="2">
    <source>
        <dbReference type="SAM" id="SignalP"/>
    </source>
</evidence>
<dbReference type="Pfam" id="PF00395">
    <property type="entry name" value="SLH"/>
    <property type="match status" value="1"/>
</dbReference>
<keyword evidence="1 2" id="KW-0732">Signal</keyword>
<name>A0A3D9KD60_9BACL</name>
<dbReference type="Gene3D" id="2.60.40.1220">
    <property type="match status" value="1"/>
</dbReference>
<dbReference type="EMBL" id="QRDZ01000007">
    <property type="protein sequence ID" value="RED84045.1"/>
    <property type="molecule type" value="Genomic_DNA"/>
</dbReference>
<dbReference type="RefSeq" id="WP_181917622.1">
    <property type="nucleotide sequence ID" value="NZ_QRDZ01000007.1"/>
</dbReference>
<comment type="caution">
    <text evidence="4">The sequence shown here is derived from an EMBL/GenBank/DDBJ whole genome shotgun (WGS) entry which is preliminary data.</text>
</comment>
<keyword evidence="5" id="KW-1185">Reference proteome</keyword>
<dbReference type="PROSITE" id="PS51272">
    <property type="entry name" value="SLH"/>
    <property type="match status" value="1"/>
</dbReference>
<organism evidence="4 5">
    <name type="scientific">Cohnella phaseoli</name>
    <dbReference type="NCBI Taxonomy" id="456490"/>
    <lineage>
        <taxon>Bacteria</taxon>
        <taxon>Bacillati</taxon>
        <taxon>Bacillota</taxon>
        <taxon>Bacilli</taxon>
        <taxon>Bacillales</taxon>
        <taxon>Paenibacillaceae</taxon>
        <taxon>Cohnella</taxon>
    </lineage>
</organism>
<protein>
    <submittedName>
        <fullName evidence="4">S-layer family protein</fullName>
    </submittedName>
</protein>
<evidence type="ECO:0000259" key="3">
    <source>
        <dbReference type="PROSITE" id="PS51272"/>
    </source>
</evidence>
<evidence type="ECO:0000256" key="1">
    <source>
        <dbReference type="ARBA" id="ARBA00022729"/>
    </source>
</evidence>
<feature type="signal peptide" evidence="2">
    <location>
        <begin position="1"/>
        <end position="24"/>
    </location>
</feature>
<dbReference type="AlphaFoldDB" id="A0A3D9KD60"/>
<dbReference type="InterPro" id="IPR014755">
    <property type="entry name" value="Cu-Rt/internalin_Ig-like"/>
</dbReference>
<proteinExistence type="predicted"/>
<gene>
    <name evidence="4" type="ORF">DFP98_107153</name>
</gene>
<evidence type="ECO:0000313" key="5">
    <source>
        <dbReference type="Proteomes" id="UP000256977"/>
    </source>
</evidence>
<feature type="chain" id="PRO_5017674030" evidence="2">
    <location>
        <begin position="25"/>
        <end position="973"/>
    </location>
</feature>
<feature type="domain" description="SLH" evidence="3">
    <location>
        <begin position="79"/>
        <end position="141"/>
    </location>
</feature>
<dbReference type="Gene3D" id="2.60.40.1080">
    <property type="match status" value="1"/>
</dbReference>
<evidence type="ECO:0000313" key="4">
    <source>
        <dbReference type="EMBL" id="RED84045.1"/>
    </source>
</evidence>
<accession>A0A3D9KD60</accession>